<evidence type="ECO:0000313" key="3">
    <source>
        <dbReference type="Proteomes" id="UP001500902"/>
    </source>
</evidence>
<sequence length="246" mass="26615">MSRRRLITGISSLGLGSLISASGPGVRATALADSRFAGAPACALTPSATKGPFYFDSDLVRRDIREDRPGVRLDLAVRVQDSRTCRPLPGAVVEIWQCDAAGLYSGAEKVSKHGVVAAPSTTAENGKSDWTDLKPADNKRYLRGAQAANGAGVVEFTTIWPGWYRGRTVHIHVMVHISDRRVLSTQLMFDDALNAEVLSRPPYSGREGRRDTFNQGDEDFRDGVLLKVTKQGDGYLGTVVLTADPE</sequence>
<dbReference type="Gene3D" id="2.60.130.10">
    <property type="entry name" value="Aromatic compound dioxygenase"/>
    <property type="match status" value="1"/>
</dbReference>
<proteinExistence type="predicted"/>
<dbReference type="PANTHER" id="PTHR34315">
    <property type="match status" value="1"/>
</dbReference>
<dbReference type="InterPro" id="IPR000627">
    <property type="entry name" value="Intradiol_dOase_C"/>
</dbReference>
<evidence type="ECO:0000259" key="1">
    <source>
        <dbReference type="Pfam" id="PF00775"/>
    </source>
</evidence>
<feature type="domain" description="Intradiol ring-cleavage dioxygenases" evidence="1">
    <location>
        <begin position="56"/>
        <end position="191"/>
    </location>
</feature>
<dbReference type="PANTHER" id="PTHR34315:SF1">
    <property type="entry name" value="INTRADIOL RING-CLEAVAGE DIOXYGENASES DOMAIN-CONTAINING PROTEIN-RELATED"/>
    <property type="match status" value="1"/>
</dbReference>
<protein>
    <submittedName>
        <fullName evidence="2">Protocatechuate dioxygenase</fullName>
    </submittedName>
</protein>
<gene>
    <name evidence="2" type="ORF">GCM10022224_081910</name>
</gene>
<organism evidence="2 3">
    <name type="scientific">Nonomuraea antimicrobica</name>
    <dbReference type="NCBI Taxonomy" id="561173"/>
    <lineage>
        <taxon>Bacteria</taxon>
        <taxon>Bacillati</taxon>
        <taxon>Actinomycetota</taxon>
        <taxon>Actinomycetes</taxon>
        <taxon>Streptosporangiales</taxon>
        <taxon>Streptosporangiaceae</taxon>
        <taxon>Nonomuraea</taxon>
    </lineage>
</organism>
<accession>A0ABP7DCN5</accession>
<reference evidence="3" key="1">
    <citation type="journal article" date="2019" name="Int. J. Syst. Evol. Microbiol.">
        <title>The Global Catalogue of Microorganisms (GCM) 10K type strain sequencing project: providing services to taxonomists for standard genome sequencing and annotation.</title>
        <authorList>
            <consortium name="The Broad Institute Genomics Platform"/>
            <consortium name="The Broad Institute Genome Sequencing Center for Infectious Disease"/>
            <person name="Wu L."/>
            <person name="Ma J."/>
        </authorList>
    </citation>
    <scope>NUCLEOTIDE SEQUENCE [LARGE SCALE GENOMIC DNA]</scope>
    <source>
        <strain evidence="3">JCM 16904</strain>
    </source>
</reference>
<dbReference type="EMBL" id="BAAAZP010000177">
    <property type="protein sequence ID" value="GAA3703862.1"/>
    <property type="molecule type" value="Genomic_DNA"/>
</dbReference>
<dbReference type="GO" id="GO:0051213">
    <property type="term" value="F:dioxygenase activity"/>
    <property type="evidence" value="ECO:0007669"/>
    <property type="project" value="UniProtKB-KW"/>
</dbReference>
<comment type="caution">
    <text evidence="2">The sequence shown here is derived from an EMBL/GenBank/DDBJ whole genome shotgun (WGS) entry which is preliminary data.</text>
</comment>
<keyword evidence="2" id="KW-0223">Dioxygenase</keyword>
<dbReference type="Proteomes" id="UP001500902">
    <property type="component" value="Unassembled WGS sequence"/>
</dbReference>
<dbReference type="Pfam" id="PF00775">
    <property type="entry name" value="Dioxygenase_C"/>
    <property type="match status" value="1"/>
</dbReference>
<keyword evidence="3" id="KW-1185">Reference proteome</keyword>
<dbReference type="SUPFAM" id="SSF49482">
    <property type="entry name" value="Aromatic compound dioxygenase"/>
    <property type="match status" value="1"/>
</dbReference>
<dbReference type="InterPro" id="IPR015889">
    <property type="entry name" value="Intradiol_dOase_core"/>
</dbReference>
<evidence type="ECO:0000313" key="2">
    <source>
        <dbReference type="EMBL" id="GAA3703862.1"/>
    </source>
</evidence>
<keyword evidence="2" id="KW-0560">Oxidoreductase</keyword>
<name>A0ABP7DCN5_9ACTN</name>